<dbReference type="EMBL" id="UYYG01001156">
    <property type="protein sequence ID" value="VDN56535.1"/>
    <property type="molecule type" value="Genomic_DNA"/>
</dbReference>
<keyword evidence="4" id="KW-1185">Reference proteome</keyword>
<evidence type="ECO:0000313" key="2">
    <source>
        <dbReference type="EMBL" id="VDN56535.1"/>
    </source>
</evidence>
<keyword evidence="1" id="KW-0812">Transmembrane</keyword>
<reference evidence="2 4" key="2">
    <citation type="submission" date="2018-11" db="EMBL/GenBank/DDBJ databases">
        <authorList>
            <consortium name="Pathogen Informatics"/>
        </authorList>
    </citation>
    <scope>NUCLEOTIDE SEQUENCE [LARGE SCALE GENOMIC DNA]</scope>
</reference>
<name>A0A0N4U5L6_DRAME</name>
<dbReference type="Proteomes" id="UP000274756">
    <property type="component" value="Unassembled WGS sequence"/>
</dbReference>
<proteinExistence type="predicted"/>
<protein>
    <submittedName>
        <fullName evidence="5">Neprosin domain-containing protein</fullName>
    </submittedName>
</protein>
<organism evidence="3 5">
    <name type="scientific">Dracunculus medinensis</name>
    <name type="common">Guinea worm</name>
    <dbReference type="NCBI Taxonomy" id="318479"/>
    <lineage>
        <taxon>Eukaryota</taxon>
        <taxon>Metazoa</taxon>
        <taxon>Ecdysozoa</taxon>
        <taxon>Nematoda</taxon>
        <taxon>Chromadorea</taxon>
        <taxon>Rhabditida</taxon>
        <taxon>Spirurina</taxon>
        <taxon>Dracunculoidea</taxon>
        <taxon>Dracunculidae</taxon>
        <taxon>Dracunculus</taxon>
    </lineage>
</organism>
<dbReference type="OrthoDB" id="5859672at2759"/>
<accession>A0A0N4U5L6</accession>
<feature type="transmembrane region" description="Helical" evidence="1">
    <location>
        <begin position="191"/>
        <end position="210"/>
    </location>
</feature>
<gene>
    <name evidence="2" type="ORF">DME_LOCUS6508</name>
</gene>
<reference evidence="5" key="1">
    <citation type="submission" date="2017-02" db="UniProtKB">
        <authorList>
            <consortium name="WormBaseParasite"/>
        </authorList>
    </citation>
    <scope>IDENTIFICATION</scope>
</reference>
<dbReference type="Proteomes" id="UP000038040">
    <property type="component" value="Unplaced"/>
</dbReference>
<evidence type="ECO:0000256" key="1">
    <source>
        <dbReference type="SAM" id="Phobius"/>
    </source>
</evidence>
<dbReference type="AlphaFoldDB" id="A0A0N4U5L6"/>
<evidence type="ECO:0000313" key="5">
    <source>
        <dbReference type="WBParaSite" id="DME_0000214801-mRNA-1"/>
    </source>
</evidence>
<evidence type="ECO:0000313" key="3">
    <source>
        <dbReference type="Proteomes" id="UP000038040"/>
    </source>
</evidence>
<dbReference type="STRING" id="318479.A0A0N4U5L6"/>
<sequence>MLLVSIQIVSLIINTINAFWVSFIVKFIYVILGSEHFSFQIGEEHWTTVSHDGRLLDDRTVGDFLIFDTIHHNIRMKNAYVAYWITKDDRGHYETFGHAYSTDQGVCARFVDRNQQPVKLCGGFRVLSRSIKAGIPNPFKFVRAEEVENHQPLEYRGRQIAKIVSWQKNEGFYGSANIAEQTAEGIDYEDSYVQVYLKLLLLIMIIIFLIDEKYSH</sequence>
<keyword evidence="1" id="KW-1133">Transmembrane helix</keyword>
<keyword evidence="1" id="KW-0472">Membrane</keyword>
<dbReference type="WBParaSite" id="DME_0000214801-mRNA-1">
    <property type="protein sequence ID" value="DME_0000214801-mRNA-1"/>
    <property type="gene ID" value="DME_0000214801"/>
</dbReference>
<evidence type="ECO:0000313" key="4">
    <source>
        <dbReference type="Proteomes" id="UP000274756"/>
    </source>
</evidence>